<sequence length="457" mass="52555">MKRVAYFSPLNPIRSGISDYSEDLIPYLSNHFEVDIYVPDGVEPSNSYILNKYNIFSHSKFQRKYDGGEYDALIYHMGNNYNGHKEIYEFMIRYPGIVVLHDYSLHHFFAEKTISRGYVDEYKEEVLYSHGEEGLRVVEEFLAGKGEPLWENRSLQFPMNLRVLDRAAGIIVHSEFAKRFIEKTAPYVPVEVIPIPTPNISEPEQLEQEKINARQELCIDPTAYVISSLGFANYTKRIDKVLLAISKIKDKYPNVISNLKYYIVGEIAQSYKLEDMIRKHGLQDNIVCIGYVNINDFDKYIMASDVCMNLRYPTQGENSASLVKILGRGKPVVATDIGTFSEFPDDLVFKIGHGDSEVAEVTEAIMTLFKQQGGFDCCNCLTYINEKHSLDKVVDRYAEFIIDVINGKCINMNLSIYYHIEDYTKKLETFYHSKANVLNQLVDKNMEDLLTIINKIN</sequence>
<organism evidence="2 3">
    <name type="scientific">Paenibacillus alvei TS-15</name>
    <dbReference type="NCBI Taxonomy" id="1117108"/>
    <lineage>
        <taxon>Bacteria</taxon>
        <taxon>Bacillati</taxon>
        <taxon>Bacillota</taxon>
        <taxon>Bacilli</taxon>
        <taxon>Bacillales</taxon>
        <taxon>Paenibacillaceae</taxon>
        <taxon>Paenibacillus</taxon>
    </lineage>
</organism>
<protein>
    <submittedName>
        <fullName evidence="2">Group 1 glycosyl transferase</fullName>
    </submittedName>
</protein>
<evidence type="ECO:0000313" key="3">
    <source>
        <dbReference type="Proteomes" id="UP000015344"/>
    </source>
</evidence>
<name>S9UBQ8_PAEAL</name>
<dbReference type="RefSeq" id="WP_021258810.1">
    <property type="nucleotide sequence ID" value="NZ_ATMT01000028.1"/>
</dbReference>
<keyword evidence="2" id="KW-0808">Transferase</keyword>
<gene>
    <name evidence="2" type="ORF">PAALTS15_06664</name>
</gene>
<proteinExistence type="predicted"/>
<dbReference type="GO" id="GO:0016757">
    <property type="term" value="F:glycosyltransferase activity"/>
    <property type="evidence" value="ECO:0007669"/>
    <property type="project" value="InterPro"/>
</dbReference>
<evidence type="ECO:0000259" key="1">
    <source>
        <dbReference type="Pfam" id="PF00534"/>
    </source>
</evidence>
<accession>S9UBQ8</accession>
<dbReference type="Gene3D" id="3.40.50.2000">
    <property type="entry name" value="Glycogen Phosphorylase B"/>
    <property type="match status" value="2"/>
</dbReference>
<evidence type="ECO:0000313" key="2">
    <source>
        <dbReference type="EMBL" id="EPY07905.1"/>
    </source>
</evidence>
<dbReference type="AlphaFoldDB" id="S9UBQ8"/>
<dbReference type="EMBL" id="ATMT01000028">
    <property type="protein sequence ID" value="EPY07905.1"/>
    <property type="molecule type" value="Genomic_DNA"/>
</dbReference>
<comment type="caution">
    <text evidence="2">The sequence shown here is derived from an EMBL/GenBank/DDBJ whole genome shotgun (WGS) entry which is preliminary data.</text>
</comment>
<dbReference type="InterPro" id="IPR001296">
    <property type="entry name" value="Glyco_trans_1"/>
</dbReference>
<feature type="domain" description="Glycosyl transferase family 1" evidence="1">
    <location>
        <begin position="212"/>
        <end position="348"/>
    </location>
</feature>
<dbReference type="eggNOG" id="COG0438">
    <property type="taxonomic scope" value="Bacteria"/>
</dbReference>
<dbReference type="PANTHER" id="PTHR12526:SF636">
    <property type="entry name" value="BLL3647 PROTEIN"/>
    <property type="match status" value="1"/>
</dbReference>
<dbReference type="PANTHER" id="PTHR12526">
    <property type="entry name" value="GLYCOSYLTRANSFERASE"/>
    <property type="match status" value="1"/>
</dbReference>
<dbReference type="Proteomes" id="UP000015344">
    <property type="component" value="Unassembled WGS sequence"/>
</dbReference>
<reference evidence="2 3" key="1">
    <citation type="submission" date="2013-05" db="EMBL/GenBank/DDBJ databases">
        <authorList>
            <person name="Strain E.A."/>
            <person name="Brown E."/>
            <person name="Allard M.W."/>
            <person name="Luo Y.L."/>
        </authorList>
    </citation>
    <scope>NUCLEOTIDE SEQUENCE [LARGE SCALE GENOMIC DNA]</scope>
    <source>
        <strain evidence="2 3">TS-15</strain>
    </source>
</reference>
<dbReference type="PATRIC" id="fig|1117108.3.peg.1370"/>
<dbReference type="SUPFAM" id="SSF53756">
    <property type="entry name" value="UDP-Glycosyltransferase/glycogen phosphorylase"/>
    <property type="match status" value="1"/>
</dbReference>
<dbReference type="CDD" id="cd03801">
    <property type="entry name" value="GT4_PimA-like"/>
    <property type="match status" value="1"/>
</dbReference>
<dbReference type="Pfam" id="PF00534">
    <property type="entry name" value="Glycos_transf_1"/>
    <property type="match status" value="1"/>
</dbReference>